<dbReference type="KEGG" id="qdo:H9Q78_02040"/>
<dbReference type="PANTHER" id="PTHR42999:SF1">
    <property type="entry name" value="PENTAPEPTIDE REPEAT-CONTAINING PROTEIN"/>
    <property type="match status" value="1"/>
</dbReference>
<dbReference type="SUPFAM" id="SSF141571">
    <property type="entry name" value="Pentapeptide repeat-like"/>
    <property type="match status" value="1"/>
</dbReference>
<sequence length="216" mass="24220">MKQIEPVMPEELDIVLDGAEFLSKAAAEEERIQDKMIRDAASDGGMFLHLLVSAVKFENCRFWESSFERGGFTDVIFQSCDFSGCDWSGGYFERVHFTSCKGVGAKFSSVTMKNVTVKDCNLDYVNFDGARLEKIVIEDTRLNSSNLTQCKCRQVTWKRAELVNASFFKTSLRGMDFTDSIINGLVLSEDNSELRGAVVDVFQAAELAKRMGLIIK</sequence>
<protein>
    <submittedName>
        <fullName evidence="1">Pentapeptide repeat-containing protein</fullName>
    </submittedName>
</protein>
<proteinExistence type="predicted"/>
<name>A0A7G9G589_9FIRM</name>
<keyword evidence="2" id="KW-1185">Reference proteome</keyword>
<gene>
    <name evidence="1" type="ORF">H9Q78_02040</name>
</gene>
<dbReference type="Proteomes" id="UP000515823">
    <property type="component" value="Chromosome"/>
</dbReference>
<organism evidence="1 2">
    <name type="scientific">Qiania dongpingensis</name>
    <dbReference type="NCBI Taxonomy" id="2763669"/>
    <lineage>
        <taxon>Bacteria</taxon>
        <taxon>Bacillati</taxon>
        <taxon>Bacillota</taxon>
        <taxon>Clostridia</taxon>
        <taxon>Lachnospirales</taxon>
        <taxon>Lachnospiraceae</taxon>
        <taxon>Qiania</taxon>
    </lineage>
</organism>
<dbReference type="InterPro" id="IPR052949">
    <property type="entry name" value="PA_immunity-related"/>
</dbReference>
<dbReference type="RefSeq" id="WP_249303331.1">
    <property type="nucleotide sequence ID" value="NZ_CP060634.1"/>
</dbReference>
<dbReference type="EMBL" id="CP060634">
    <property type="protein sequence ID" value="QNM05971.1"/>
    <property type="molecule type" value="Genomic_DNA"/>
</dbReference>
<dbReference type="Gene3D" id="2.160.20.80">
    <property type="entry name" value="E3 ubiquitin-protein ligase SopA"/>
    <property type="match status" value="1"/>
</dbReference>
<dbReference type="PANTHER" id="PTHR42999">
    <property type="entry name" value="ANTIBIOTIC RESISTANCE PROTEIN MCBG"/>
    <property type="match status" value="1"/>
</dbReference>
<evidence type="ECO:0000313" key="2">
    <source>
        <dbReference type="Proteomes" id="UP000515823"/>
    </source>
</evidence>
<accession>A0A7G9G589</accession>
<dbReference type="AlphaFoldDB" id="A0A7G9G589"/>
<reference evidence="1 2" key="1">
    <citation type="submission" date="2020-08" db="EMBL/GenBank/DDBJ databases">
        <authorList>
            <person name="Liu C."/>
            <person name="Sun Q."/>
        </authorList>
    </citation>
    <scope>NUCLEOTIDE SEQUENCE [LARGE SCALE GENOMIC DNA]</scope>
    <source>
        <strain evidence="1 2">NSJ-38</strain>
    </source>
</reference>
<evidence type="ECO:0000313" key="1">
    <source>
        <dbReference type="EMBL" id="QNM05971.1"/>
    </source>
</evidence>
<dbReference type="InterPro" id="IPR001646">
    <property type="entry name" value="5peptide_repeat"/>
</dbReference>
<dbReference type="Pfam" id="PF13599">
    <property type="entry name" value="Pentapeptide_4"/>
    <property type="match status" value="1"/>
</dbReference>